<dbReference type="InterPro" id="IPR039537">
    <property type="entry name" value="Retrotran_Ty1/copia-like"/>
</dbReference>
<name>A0A1E1KK41_9HELO</name>
<dbReference type="Gene3D" id="3.30.420.10">
    <property type="entry name" value="Ribonuclease H-like superfamily/Ribonuclease H"/>
    <property type="match status" value="1"/>
</dbReference>
<gene>
    <name evidence="8" type="ORF">RAG0_06335</name>
</gene>
<dbReference type="SUPFAM" id="SSF53098">
    <property type="entry name" value="Ribonuclease H-like"/>
    <property type="match status" value="1"/>
</dbReference>
<organism evidence="8 9">
    <name type="scientific">Rhynchosporium agropyri</name>
    <dbReference type="NCBI Taxonomy" id="914238"/>
    <lineage>
        <taxon>Eukaryota</taxon>
        <taxon>Fungi</taxon>
        <taxon>Dikarya</taxon>
        <taxon>Ascomycota</taxon>
        <taxon>Pezizomycotina</taxon>
        <taxon>Leotiomycetes</taxon>
        <taxon>Helotiales</taxon>
        <taxon>Ploettnerulaceae</taxon>
        <taxon>Rhynchosporium</taxon>
    </lineage>
</organism>
<evidence type="ECO:0000313" key="8">
    <source>
        <dbReference type="EMBL" id="CZS97184.1"/>
    </source>
</evidence>
<dbReference type="Proteomes" id="UP000178912">
    <property type="component" value="Unassembled WGS sequence"/>
</dbReference>
<keyword evidence="1" id="KW-0815">Transposition</keyword>
<feature type="compositionally biased region" description="Basic and acidic residues" evidence="5">
    <location>
        <begin position="77"/>
        <end position="91"/>
    </location>
</feature>
<evidence type="ECO:0000256" key="5">
    <source>
        <dbReference type="SAM" id="MobiDB-lite"/>
    </source>
</evidence>
<feature type="region of interest" description="Disordered" evidence="5">
    <location>
        <begin position="77"/>
        <end position="106"/>
    </location>
</feature>
<dbReference type="PANTHER" id="PTHR42648:SF28">
    <property type="entry name" value="TRANSPOSON-ENCODED PROTEIN WITH RIBONUCLEASE H-LIKE AND RETROVIRUS ZINC FINGER-LIKE DOMAINS"/>
    <property type="match status" value="1"/>
</dbReference>
<dbReference type="GO" id="GO:0005634">
    <property type="term" value="C:nucleus"/>
    <property type="evidence" value="ECO:0007669"/>
    <property type="project" value="UniProtKB-ARBA"/>
</dbReference>
<dbReference type="GO" id="GO:0032196">
    <property type="term" value="P:transposition"/>
    <property type="evidence" value="ECO:0007669"/>
    <property type="project" value="UniProtKB-KW"/>
</dbReference>
<dbReference type="PANTHER" id="PTHR42648">
    <property type="entry name" value="TRANSPOSASE, PUTATIVE-RELATED"/>
    <property type="match status" value="1"/>
</dbReference>
<accession>A0A1E1KK41</accession>
<feature type="domain" description="Integrase catalytic" evidence="7">
    <location>
        <begin position="239"/>
        <end position="422"/>
    </location>
</feature>
<comment type="catalytic activity">
    <reaction evidence="3">
        <text>DNA(n) + a 2'-deoxyribonucleoside 5'-triphosphate = DNA(n+1) + diphosphate</text>
        <dbReference type="Rhea" id="RHEA:22508"/>
        <dbReference type="Rhea" id="RHEA-COMP:17339"/>
        <dbReference type="Rhea" id="RHEA-COMP:17340"/>
        <dbReference type="ChEBI" id="CHEBI:33019"/>
        <dbReference type="ChEBI" id="CHEBI:61560"/>
        <dbReference type="ChEBI" id="CHEBI:173112"/>
        <dbReference type="EC" id="2.7.7.49"/>
    </reaction>
</comment>
<dbReference type="GO" id="GO:0003964">
    <property type="term" value="F:RNA-directed DNA polymerase activity"/>
    <property type="evidence" value="ECO:0007669"/>
    <property type="project" value="UniProtKB-EC"/>
</dbReference>
<evidence type="ECO:0000256" key="1">
    <source>
        <dbReference type="ARBA" id="ARBA00022578"/>
    </source>
</evidence>
<evidence type="ECO:0000256" key="6">
    <source>
        <dbReference type="SAM" id="SignalP"/>
    </source>
</evidence>
<keyword evidence="2" id="KW-0694">RNA-binding</keyword>
<comment type="catalytic activity">
    <reaction evidence="4">
        <text>DNA(n) + a 2'-deoxyribonucleoside 5'-triphosphate = DNA(n+1) + diphosphate</text>
        <dbReference type="Rhea" id="RHEA:22508"/>
        <dbReference type="Rhea" id="RHEA-COMP:17339"/>
        <dbReference type="Rhea" id="RHEA-COMP:17340"/>
        <dbReference type="ChEBI" id="CHEBI:33019"/>
        <dbReference type="ChEBI" id="CHEBI:61560"/>
        <dbReference type="ChEBI" id="CHEBI:173112"/>
        <dbReference type="EC" id="2.7.7.7"/>
    </reaction>
</comment>
<evidence type="ECO:0000256" key="3">
    <source>
        <dbReference type="ARBA" id="ARBA00048173"/>
    </source>
</evidence>
<dbReference type="GO" id="GO:0003887">
    <property type="term" value="F:DNA-directed DNA polymerase activity"/>
    <property type="evidence" value="ECO:0007669"/>
    <property type="project" value="UniProtKB-EC"/>
</dbReference>
<dbReference type="GO" id="GO:0015074">
    <property type="term" value="P:DNA integration"/>
    <property type="evidence" value="ECO:0007669"/>
    <property type="project" value="InterPro"/>
</dbReference>
<dbReference type="GO" id="GO:0003723">
    <property type="term" value="F:RNA binding"/>
    <property type="evidence" value="ECO:0007669"/>
    <property type="project" value="UniProtKB-KW"/>
</dbReference>
<dbReference type="AlphaFoldDB" id="A0A1E1KK41"/>
<protein>
    <recommendedName>
        <fullName evidence="7">Integrase catalytic domain-containing protein</fullName>
    </recommendedName>
</protein>
<feature type="signal peptide" evidence="6">
    <location>
        <begin position="1"/>
        <end position="27"/>
    </location>
</feature>
<dbReference type="InterPro" id="IPR001584">
    <property type="entry name" value="Integrase_cat-core"/>
</dbReference>
<feature type="chain" id="PRO_5009446167" description="Integrase catalytic domain-containing protein" evidence="6">
    <location>
        <begin position="28"/>
        <end position="425"/>
    </location>
</feature>
<dbReference type="EMBL" id="FJUX01000030">
    <property type="protein sequence ID" value="CZS97184.1"/>
    <property type="molecule type" value="Genomic_DNA"/>
</dbReference>
<evidence type="ECO:0000256" key="4">
    <source>
        <dbReference type="ARBA" id="ARBA00049244"/>
    </source>
</evidence>
<sequence>MRLELVILLVKLYTLISLRLILRKEAAEELLSRLTSLKYTPENCFIINKQKRKEFEEKSGKKWILYAEWLKKNKKEGESKTDKTDKSDKKKTGSRKKKEKDDDSDDSSIFGAALLLCFPTITASIAMFSHRNKSRWLFDTGATEYISNNLLKFTLYTLKDDLPYILTVNRPLRPTGIRSYTIKAMKSDGSSLVCLYSGSKLNNLGGYLRSSVLYTSKEKEICIINKNLFIIKETFGAGYASLPGLSLPAVVEQATVDIELWHRRIYHASFDVVHRTQSMVTSMKFTELKTSRTRLCALYEKGRPIRKYYRKIKVWRYDGGKEYSLSQMKELADYLGILLEESTPYTLEQDGRAERSIRTIIEKPEILLAYIHIANLTSTSRVEGKTPFECFWDDIKLGVNYTPSIKYLRVLGCPVFILIDKEKRV</sequence>
<dbReference type="InterPro" id="IPR012337">
    <property type="entry name" value="RNaseH-like_sf"/>
</dbReference>
<evidence type="ECO:0000256" key="2">
    <source>
        <dbReference type="ARBA" id="ARBA00022884"/>
    </source>
</evidence>
<dbReference type="InterPro" id="IPR036397">
    <property type="entry name" value="RNaseH_sf"/>
</dbReference>
<dbReference type="OrthoDB" id="3261476at2759"/>
<keyword evidence="6" id="KW-0732">Signal</keyword>
<evidence type="ECO:0000259" key="7">
    <source>
        <dbReference type="PROSITE" id="PS50994"/>
    </source>
</evidence>
<keyword evidence="9" id="KW-1185">Reference proteome</keyword>
<proteinExistence type="predicted"/>
<evidence type="ECO:0000313" key="9">
    <source>
        <dbReference type="Proteomes" id="UP000178912"/>
    </source>
</evidence>
<dbReference type="PROSITE" id="PS50994">
    <property type="entry name" value="INTEGRASE"/>
    <property type="match status" value="1"/>
</dbReference>
<reference evidence="9" key="1">
    <citation type="submission" date="2016-03" db="EMBL/GenBank/DDBJ databases">
        <authorList>
            <person name="Guldener U."/>
        </authorList>
    </citation>
    <scope>NUCLEOTIDE SEQUENCE [LARGE SCALE GENOMIC DNA]</scope>
    <source>
        <strain evidence="9">04CH-RAC-A.6.1</strain>
    </source>
</reference>